<protein>
    <submittedName>
        <fullName evidence="2">Uncharacterized protein</fullName>
    </submittedName>
</protein>
<dbReference type="AlphaFoldDB" id="A0A8J6M050"/>
<dbReference type="EMBL" id="JACOGI010000009">
    <property type="protein sequence ID" value="MBC3517413.1"/>
    <property type="molecule type" value="Genomic_DNA"/>
</dbReference>
<organism evidence="2 3">
    <name type="scientific">Neobittarella massiliensis</name>
    <name type="common">ex Bilen et al. 2018</name>
    <dbReference type="NCBI Taxonomy" id="2041842"/>
    <lineage>
        <taxon>Bacteria</taxon>
        <taxon>Bacillati</taxon>
        <taxon>Bacillota</taxon>
        <taxon>Clostridia</taxon>
        <taxon>Eubacteriales</taxon>
        <taxon>Oscillospiraceae</taxon>
        <taxon>Neobittarella (ex Bilen et al. 2018)</taxon>
    </lineage>
</organism>
<proteinExistence type="predicted"/>
<dbReference type="RefSeq" id="WP_207721602.1">
    <property type="nucleotide sequence ID" value="NZ_JACOGI010000009.1"/>
</dbReference>
<accession>A0A8J6M050</accession>
<feature type="non-terminal residue" evidence="2">
    <location>
        <position position="179"/>
    </location>
</feature>
<sequence>SSKENAVSVKKEDEIKIDKTAPGLAAASTDLTLTDSLSGVWKLQKKTAQPVPQLLLRRGPAQAAEDAFQDLQVFELTAGNGAASQNYTISQNGVYRAVDAAGNLGAPQIISPIDPPSVLRPESVDDPSDPTGPSVLPGPVVGPEVKPDDPVPGPQIDTDENGLKHAAVYDSINEEIDES</sequence>
<dbReference type="Proteomes" id="UP000597668">
    <property type="component" value="Unassembled WGS sequence"/>
</dbReference>
<evidence type="ECO:0000313" key="2">
    <source>
        <dbReference type="EMBL" id="MBC3517413.1"/>
    </source>
</evidence>
<reference evidence="2" key="1">
    <citation type="submission" date="2020-08" db="EMBL/GenBank/DDBJ databases">
        <authorList>
            <person name="Liu C."/>
            <person name="Sun Q."/>
        </authorList>
    </citation>
    <scope>NUCLEOTIDE SEQUENCE</scope>
    <source>
        <strain evidence="2">NSJ-65</strain>
    </source>
</reference>
<name>A0A8J6M050_9FIRM</name>
<evidence type="ECO:0000256" key="1">
    <source>
        <dbReference type="SAM" id="MobiDB-lite"/>
    </source>
</evidence>
<keyword evidence="3" id="KW-1185">Reference proteome</keyword>
<comment type="caution">
    <text evidence="2">The sequence shown here is derived from an EMBL/GenBank/DDBJ whole genome shotgun (WGS) entry which is preliminary data.</text>
</comment>
<evidence type="ECO:0000313" key="3">
    <source>
        <dbReference type="Proteomes" id="UP000597668"/>
    </source>
</evidence>
<feature type="non-terminal residue" evidence="2">
    <location>
        <position position="1"/>
    </location>
</feature>
<gene>
    <name evidence="2" type="ORF">H8K20_13615</name>
</gene>
<feature type="compositionally biased region" description="Low complexity" evidence="1">
    <location>
        <begin position="131"/>
        <end position="144"/>
    </location>
</feature>
<feature type="region of interest" description="Disordered" evidence="1">
    <location>
        <begin position="107"/>
        <end position="164"/>
    </location>
</feature>